<evidence type="ECO:0000313" key="6">
    <source>
        <dbReference type="WBParaSite" id="maker-uti_cns_0012684-snap-gene-0.3-mRNA-1"/>
    </source>
</evidence>
<keyword evidence="5" id="KW-1185">Reference proteome</keyword>
<dbReference type="InterPro" id="IPR036882">
    <property type="entry name" value="Alba-like_dom_sf"/>
</dbReference>
<keyword evidence="4" id="KW-1133">Transmembrane helix</keyword>
<evidence type="ECO:0000313" key="5">
    <source>
        <dbReference type="Proteomes" id="UP000095280"/>
    </source>
</evidence>
<comment type="subcellular location">
    <subcellularLocation>
        <location evidence="1">Nucleus</location>
        <location evidence="1">Nucleolus</location>
    </subcellularLocation>
</comment>
<keyword evidence="4" id="KW-0812">Transmembrane</keyword>
<dbReference type="Pfam" id="PF10251">
    <property type="entry name" value="PEN-2"/>
    <property type="match status" value="1"/>
</dbReference>
<protein>
    <submittedName>
        <fullName evidence="6">Gamma-secretase subunit PEN-2</fullName>
    </submittedName>
</protein>
<feature type="transmembrane region" description="Helical" evidence="4">
    <location>
        <begin position="58"/>
        <end position="81"/>
    </location>
</feature>
<dbReference type="Pfam" id="PF12328">
    <property type="entry name" value="Rpp20"/>
    <property type="match status" value="1"/>
</dbReference>
<evidence type="ECO:0000256" key="4">
    <source>
        <dbReference type="SAM" id="Phobius"/>
    </source>
</evidence>
<sequence length="265" mass="29015">MDLSKASGADKLNICRKYTIGGAFLLPFLWLTNFAWFFREAFLAPAYPEQAQIRRLVIISGIGSAIWTVALLTWFCVYQVYRPTWGELGDRLSFSLPRGTLIVALGMSSSAKPVATSPTPDAAAAAAKENPLANLMDAEESRLISCLPPRLPQRGFDVYVTKRTNFPAQLLRCRRLLRRPPHLCWVHGLGAAVPRAANLALQLADELTSQPAVYTSTVACTDRLLHELNEDAQGQQQRQRLKSALHIRLEAKPSAASASGTAAAT</sequence>
<dbReference type="WBParaSite" id="maker-uti_cns_0012684-snap-gene-0.3-mRNA-1">
    <property type="protein sequence ID" value="maker-uti_cns_0012684-snap-gene-0.3-mRNA-1"/>
    <property type="gene ID" value="maker-uti_cns_0012684-snap-gene-0.3"/>
</dbReference>
<evidence type="ECO:0000256" key="3">
    <source>
        <dbReference type="ARBA" id="ARBA00023242"/>
    </source>
</evidence>
<evidence type="ECO:0000256" key="1">
    <source>
        <dbReference type="ARBA" id="ARBA00004604"/>
    </source>
</evidence>
<dbReference type="Proteomes" id="UP000095280">
    <property type="component" value="Unplaced"/>
</dbReference>
<dbReference type="GO" id="GO:0005655">
    <property type="term" value="C:nucleolar ribonuclease P complex"/>
    <property type="evidence" value="ECO:0007669"/>
    <property type="project" value="InterPro"/>
</dbReference>
<feature type="transmembrane region" description="Helical" evidence="4">
    <location>
        <begin position="20"/>
        <end position="38"/>
    </location>
</feature>
<proteinExistence type="predicted"/>
<evidence type="ECO:0000256" key="2">
    <source>
        <dbReference type="ARBA" id="ARBA00022694"/>
    </source>
</evidence>
<dbReference type="GO" id="GO:0001682">
    <property type="term" value="P:tRNA 5'-leader removal"/>
    <property type="evidence" value="ECO:0007669"/>
    <property type="project" value="InterPro"/>
</dbReference>
<dbReference type="PANTHER" id="PTHR15314">
    <property type="entry name" value="RIBONUCLEASE P PROTEIN SUBUNIT P20"/>
    <property type="match status" value="1"/>
</dbReference>
<keyword evidence="2" id="KW-0819">tRNA processing</keyword>
<dbReference type="InterPro" id="IPR019379">
    <property type="entry name" value="Gamma_Secretase_Asp_P_PEN2"/>
</dbReference>
<keyword evidence="3" id="KW-0539">Nucleus</keyword>
<dbReference type="InterPro" id="IPR014612">
    <property type="entry name" value="Pop7/Rpp20"/>
</dbReference>
<name>A0A1I8IIK8_9PLAT</name>
<dbReference type="Gene3D" id="3.30.110.20">
    <property type="entry name" value="Alba-like domain"/>
    <property type="match status" value="1"/>
</dbReference>
<reference evidence="6" key="1">
    <citation type="submission" date="2016-11" db="UniProtKB">
        <authorList>
            <consortium name="WormBaseParasite"/>
        </authorList>
    </citation>
    <scope>IDENTIFICATION</scope>
</reference>
<organism evidence="5 6">
    <name type="scientific">Macrostomum lignano</name>
    <dbReference type="NCBI Taxonomy" id="282301"/>
    <lineage>
        <taxon>Eukaryota</taxon>
        <taxon>Metazoa</taxon>
        <taxon>Spiralia</taxon>
        <taxon>Lophotrochozoa</taxon>
        <taxon>Platyhelminthes</taxon>
        <taxon>Rhabditophora</taxon>
        <taxon>Macrostomorpha</taxon>
        <taxon>Macrostomida</taxon>
        <taxon>Macrostomidae</taxon>
        <taxon>Macrostomum</taxon>
    </lineage>
</organism>
<dbReference type="AlphaFoldDB" id="A0A1I8IIK8"/>
<accession>A0A1I8IIK8</accession>
<keyword evidence="4" id="KW-0472">Membrane</keyword>
<dbReference type="GO" id="GO:0000172">
    <property type="term" value="C:ribonuclease MRP complex"/>
    <property type="evidence" value="ECO:0007669"/>
    <property type="project" value="InterPro"/>
</dbReference>
<dbReference type="PANTHER" id="PTHR15314:SF1">
    <property type="entry name" value="RIBONUCLEASE P PROTEIN SUBUNIT P20"/>
    <property type="match status" value="1"/>
</dbReference>
<dbReference type="SUPFAM" id="SSF82704">
    <property type="entry name" value="AlbA-like"/>
    <property type="match status" value="1"/>
</dbReference>
<dbReference type="GO" id="GO:0003676">
    <property type="term" value="F:nucleic acid binding"/>
    <property type="evidence" value="ECO:0007669"/>
    <property type="project" value="InterPro"/>
</dbReference>